<dbReference type="InterPro" id="IPR001387">
    <property type="entry name" value="Cro/C1-type_HTH"/>
</dbReference>
<protein>
    <submittedName>
        <fullName evidence="2">XRE family transcriptional regulator</fullName>
    </submittedName>
</protein>
<dbReference type="EMBL" id="WIVW01000049">
    <property type="protein sequence ID" value="MQU29072.1"/>
    <property type="molecule type" value="Genomic_DNA"/>
</dbReference>
<comment type="caution">
    <text evidence="2">The sequence shown here is derived from an EMBL/GenBank/DDBJ whole genome shotgun (WGS) entry which is preliminary data.</text>
</comment>
<dbReference type="Gene3D" id="1.10.260.40">
    <property type="entry name" value="lambda repressor-like DNA-binding domains"/>
    <property type="match status" value="1"/>
</dbReference>
<evidence type="ECO:0000259" key="1">
    <source>
        <dbReference type="PROSITE" id="PS50943"/>
    </source>
</evidence>
<proteinExistence type="predicted"/>
<dbReference type="CDD" id="cd00093">
    <property type="entry name" value="HTH_XRE"/>
    <property type="match status" value="1"/>
</dbReference>
<dbReference type="Pfam" id="PF13560">
    <property type="entry name" value="HTH_31"/>
    <property type="match status" value="1"/>
</dbReference>
<dbReference type="RefSeq" id="WP_153382249.1">
    <property type="nucleotide sequence ID" value="NZ_WIVW01000049.1"/>
</dbReference>
<evidence type="ECO:0000313" key="2">
    <source>
        <dbReference type="EMBL" id="MQU29072.1"/>
    </source>
</evidence>
<sequence length="129" mass="14016">MSLSKFGVTVREFRRSLGVTLSSMAAALDTSPAFLSAMETGRSKIPMDWVDKISGFFEKSGLSVNRAKLKASACEDNESVSLEGLPPHHRMLIAGFANSDLNQEQLAKLGRLLSEIHGETTDDDGRKSD</sequence>
<name>A0A7X2CF24_9PSED</name>
<gene>
    <name evidence="2" type="ORF">GHO29_21630</name>
</gene>
<dbReference type="SUPFAM" id="SSF47413">
    <property type="entry name" value="lambda repressor-like DNA-binding domains"/>
    <property type="match status" value="1"/>
</dbReference>
<dbReference type="PROSITE" id="PS50943">
    <property type="entry name" value="HTH_CROC1"/>
    <property type="match status" value="1"/>
</dbReference>
<evidence type="ECO:0000313" key="3">
    <source>
        <dbReference type="Proteomes" id="UP000437970"/>
    </source>
</evidence>
<feature type="domain" description="HTH cro/C1-type" evidence="1">
    <location>
        <begin position="10"/>
        <end position="64"/>
    </location>
</feature>
<dbReference type="InterPro" id="IPR010982">
    <property type="entry name" value="Lambda_DNA-bd_dom_sf"/>
</dbReference>
<dbReference type="AlphaFoldDB" id="A0A7X2CF24"/>
<dbReference type="SMART" id="SM00530">
    <property type="entry name" value="HTH_XRE"/>
    <property type="match status" value="1"/>
</dbReference>
<dbReference type="Proteomes" id="UP000437970">
    <property type="component" value="Unassembled WGS sequence"/>
</dbReference>
<organism evidence="2 3">
    <name type="scientific">Pseudomonas helleri</name>
    <dbReference type="NCBI Taxonomy" id="1608996"/>
    <lineage>
        <taxon>Bacteria</taxon>
        <taxon>Pseudomonadati</taxon>
        <taxon>Pseudomonadota</taxon>
        <taxon>Gammaproteobacteria</taxon>
        <taxon>Pseudomonadales</taxon>
        <taxon>Pseudomonadaceae</taxon>
        <taxon>Pseudomonas</taxon>
    </lineage>
</organism>
<accession>A0A7X2CF24</accession>
<reference evidence="2 3" key="1">
    <citation type="submission" date="2019-10" db="EMBL/GenBank/DDBJ databases">
        <title>Evaluation of single-gene subtyping targets for Pseudomonas.</title>
        <authorList>
            <person name="Reichler S.J."/>
            <person name="Orsi R.H."/>
            <person name="Wiedmann M."/>
            <person name="Martin N.H."/>
            <person name="Murphy S.I."/>
        </authorList>
    </citation>
    <scope>NUCLEOTIDE SEQUENCE [LARGE SCALE GENOMIC DNA]</scope>
    <source>
        <strain evidence="2 3">FSL R10-1984</strain>
    </source>
</reference>
<dbReference type="GO" id="GO:0003677">
    <property type="term" value="F:DNA binding"/>
    <property type="evidence" value="ECO:0007669"/>
    <property type="project" value="InterPro"/>
</dbReference>